<gene>
    <name evidence="2" type="ORF">DFI_02085</name>
</gene>
<dbReference type="Gene3D" id="3.40.50.360">
    <property type="match status" value="1"/>
</dbReference>
<dbReference type="PANTHER" id="PTHR30543">
    <property type="entry name" value="CHROMATE REDUCTASE"/>
    <property type="match status" value="1"/>
</dbReference>
<dbReference type="InterPro" id="IPR005025">
    <property type="entry name" value="FMN_Rdtase-like_dom"/>
</dbReference>
<dbReference type="KEGG" id="dfc:DFI_02085"/>
<protein>
    <submittedName>
        <fullName evidence="2">NADPH-dependent oxidoreductase</fullName>
    </submittedName>
</protein>
<accession>A0A221STI8</accession>
<dbReference type="Proteomes" id="UP000259030">
    <property type="component" value="Chromosome"/>
</dbReference>
<organism evidence="2 3">
    <name type="scientific">Deinococcus ficus</name>
    <dbReference type="NCBI Taxonomy" id="317577"/>
    <lineage>
        <taxon>Bacteria</taxon>
        <taxon>Thermotogati</taxon>
        <taxon>Deinococcota</taxon>
        <taxon>Deinococci</taxon>
        <taxon>Deinococcales</taxon>
        <taxon>Deinococcaceae</taxon>
        <taxon>Deinococcus</taxon>
    </lineage>
</organism>
<dbReference type="RefSeq" id="WP_027463947.1">
    <property type="nucleotide sequence ID" value="NZ_CP021081.1"/>
</dbReference>
<dbReference type="PANTHER" id="PTHR30543:SF21">
    <property type="entry name" value="NAD(P)H-DEPENDENT FMN REDUCTASE LOT6"/>
    <property type="match status" value="1"/>
</dbReference>
<dbReference type="InterPro" id="IPR029039">
    <property type="entry name" value="Flavoprotein-like_sf"/>
</dbReference>
<sequence length="196" mass="22172">MTTTGNPRIGIIISSTRPTRIADQPTQWFYDIARQRTDLDFEIVDLRDHPMPFFDEVASNAWAPSQNPEVVRWQQRVAQFDGYVIITAEYNHAPTGVLKNALDNAYVEWVRKPVAYVGYGSVGAARAIEQLRLIAAELQQVSVRTSVHIQGADFFGLMQGQKTMNDMPYLNDGAQNLLNDLAWWTRALKTARDTQS</sequence>
<dbReference type="InterPro" id="IPR050712">
    <property type="entry name" value="NAD(P)H-dep_reductase"/>
</dbReference>
<evidence type="ECO:0000313" key="2">
    <source>
        <dbReference type="EMBL" id="ASN79951.1"/>
    </source>
</evidence>
<evidence type="ECO:0000313" key="3">
    <source>
        <dbReference type="Proteomes" id="UP000259030"/>
    </source>
</evidence>
<keyword evidence="3" id="KW-1185">Reference proteome</keyword>
<dbReference type="AlphaFoldDB" id="A0A221STI8"/>
<proteinExistence type="predicted"/>
<feature type="domain" description="NADPH-dependent FMN reductase-like" evidence="1">
    <location>
        <begin position="7"/>
        <end position="149"/>
    </location>
</feature>
<dbReference type="Pfam" id="PF03358">
    <property type="entry name" value="FMN_red"/>
    <property type="match status" value="1"/>
</dbReference>
<dbReference type="SUPFAM" id="SSF52218">
    <property type="entry name" value="Flavoproteins"/>
    <property type="match status" value="1"/>
</dbReference>
<dbReference type="GO" id="GO:0016491">
    <property type="term" value="F:oxidoreductase activity"/>
    <property type="evidence" value="ECO:0007669"/>
    <property type="project" value="InterPro"/>
</dbReference>
<reference evidence="2 3" key="1">
    <citation type="submission" date="2017-05" db="EMBL/GenBank/DDBJ databases">
        <title>The complete genome sequence of Deinococcus ficus isolated from the rhizosphere of the Ficus religiosa L. in Taiwan.</title>
        <authorList>
            <person name="Wu K.-M."/>
            <person name="Liao T.-L."/>
            <person name="Liu Y.-M."/>
            <person name="Young C.-C."/>
            <person name="Tsai S.-F."/>
        </authorList>
    </citation>
    <scope>NUCLEOTIDE SEQUENCE [LARGE SCALE GENOMIC DNA]</scope>
    <source>
        <strain evidence="2 3">CC-FR2-10</strain>
    </source>
</reference>
<dbReference type="GO" id="GO:0005829">
    <property type="term" value="C:cytosol"/>
    <property type="evidence" value="ECO:0007669"/>
    <property type="project" value="TreeGrafter"/>
</dbReference>
<dbReference type="GO" id="GO:0010181">
    <property type="term" value="F:FMN binding"/>
    <property type="evidence" value="ECO:0007669"/>
    <property type="project" value="TreeGrafter"/>
</dbReference>
<evidence type="ECO:0000259" key="1">
    <source>
        <dbReference type="Pfam" id="PF03358"/>
    </source>
</evidence>
<dbReference type="STRING" id="317577.GCA_000419625_00728"/>
<name>A0A221STI8_9DEIO</name>
<dbReference type="EMBL" id="CP021081">
    <property type="protein sequence ID" value="ASN79951.1"/>
    <property type="molecule type" value="Genomic_DNA"/>
</dbReference>